<name>A0A7J7M3M4_9MAGN</name>
<keyword evidence="2" id="KW-1133">Transmembrane helix</keyword>
<reference evidence="4 5" key="1">
    <citation type="journal article" date="2020" name="IScience">
        <title>Genome Sequencing of the Endangered Kingdonia uniflora (Circaeasteraceae, Ranunculales) Reveals Potential Mechanisms of Evolutionary Specialization.</title>
        <authorList>
            <person name="Sun Y."/>
            <person name="Deng T."/>
            <person name="Zhang A."/>
            <person name="Moore M.J."/>
            <person name="Landis J.B."/>
            <person name="Lin N."/>
            <person name="Zhang H."/>
            <person name="Zhang X."/>
            <person name="Huang J."/>
            <person name="Zhang X."/>
            <person name="Sun H."/>
            <person name="Wang H."/>
        </authorList>
    </citation>
    <scope>NUCLEOTIDE SEQUENCE [LARGE SCALE GENOMIC DNA]</scope>
    <source>
        <strain evidence="4">TB1705</strain>
        <tissue evidence="4">Leaf</tissue>
    </source>
</reference>
<protein>
    <recommendedName>
        <fullName evidence="3">DUF7036 domain-containing protein</fullName>
    </recommendedName>
</protein>
<dbReference type="PANTHER" id="PTHR33826:SF2">
    <property type="entry name" value="HYDROXYPROLINE-RICH GLYCOPROTEIN FAMILY PROTEIN"/>
    <property type="match status" value="1"/>
</dbReference>
<sequence length="261" mass="28841">MGKVEEDRFESGATSISNSDGNVDGNRCEEISKFVRLKCVIATVFGLGVLLSAIFWLPPFTRLGHHADLGVNSLFKGHSVVASFKLQRPESMLNANIRQLEYDIFEELGIPDSTVAVISLQPLAGSNSTNVVFAIVPSTYPRISSASLSLLRASFMYLVTHQSSLQLSSFLFGNPFSFEVLKFDGGITVIPQQSAFLLQKVQIFFNFTLNFSIDQVQQNFGELRNQLKSGLHLSSYENKLNSEFTFADIVALSNARLEPTI</sequence>
<dbReference type="AlphaFoldDB" id="A0A7J7M3M4"/>
<feature type="region of interest" description="Disordered" evidence="1">
    <location>
        <begin position="1"/>
        <end position="22"/>
    </location>
</feature>
<keyword evidence="2" id="KW-0472">Membrane</keyword>
<dbReference type="Proteomes" id="UP000541444">
    <property type="component" value="Unassembled WGS sequence"/>
</dbReference>
<feature type="transmembrane region" description="Helical" evidence="2">
    <location>
        <begin position="37"/>
        <end position="57"/>
    </location>
</feature>
<organism evidence="4 5">
    <name type="scientific">Kingdonia uniflora</name>
    <dbReference type="NCBI Taxonomy" id="39325"/>
    <lineage>
        <taxon>Eukaryota</taxon>
        <taxon>Viridiplantae</taxon>
        <taxon>Streptophyta</taxon>
        <taxon>Embryophyta</taxon>
        <taxon>Tracheophyta</taxon>
        <taxon>Spermatophyta</taxon>
        <taxon>Magnoliopsida</taxon>
        <taxon>Ranunculales</taxon>
        <taxon>Circaeasteraceae</taxon>
        <taxon>Kingdonia</taxon>
    </lineage>
</organism>
<evidence type="ECO:0000313" key="5">
    <source>
        <dbReference type="Proteomes" id="UP000541444"/>
    </source>
</evidence>
<feature type="compositionally biased region" description="Basic and acidic residues" evidence="1">
    <location>
        <begin position="1"/>
        <end position="10"/>
    </location>
</feature>
<evidence type="ECO:0000313" key="4">
    <source>
        <dbReference type="EMBL" id="KAF6149465.1"/>
    </source>
</evidence>
<dbReference type="Pfam" id="PF23041">
    <property type="entry name" value="DUF7036"/>
    <property type="match status" value="2"/>
</dbReference>
<keyword evidence="2" id="KW-0812">Transmembrane</keyword>
<keyword evidence="5" id="KW-1185">Reference proteome</keyword>
<dbReference type="OrthoDB" id="687571at2759"/>
<gene>
    <name evidence="4" type="ORF">GIB67_017003</name>
</gene>
<proteinExistence type="predicted"/>
<feature type="domain" description="DUF7036" evidence="3">
    <location>
        <begin position="206"/>
        <end position="239"/>
    </location>
</feature>
<feature type="domain" description="DUF7036" evidence="3">
    <location>
        <begin position="83"/>
        <end position="173"/>
    </location>
</feature>
<comment type="caution">
    <text evidence="4">The sequence shown here is derived from an EMBL/GenBank/DDBJ whole genome shotgun (WGS) entry which is preliminary data.</text>
</comment>
<evidence type="ECO:0000259" key="3">
    <source>
        <dbReference type="Pfam" id="PF23041"/>
    </source>
</evidence>
<feature type="compositionally biased region" description="Polar residues" evidence="1">
    <location>
        <begin position="12"/>
        <end position="21"/>
    </location>
</feature>
<evidence type="ECO:0000256" key="2">
    <source>
        <dbReference type="SAM" id="Phobius"/>
    </source>
</evidence>
<dbReference type="PANTHER" id="PTHR33826">
    <property type="entry name" value="F20B24.21"/>
    <property type="match status" value="1"/>
</dbReference>
<accession>A0A7J7M3M4</accession>
<dbReference type="EMBL" id="JACGCM010001796">
    <property type="protein sequence ID" value="KAF6149465.1"/>
    <property type="molecule type" value="Genomic_DNA"/>
</dbReference>
<dbReference type="InterPro" id="IPR055464">
    <property type="entry name" value="DUF7036"/>
</dbReference>
<evidence type="ECO:0000256" key="1">
    <source>
        <dbReference type="SAM" id="MobiDB-lite"/>
    </source>
</evidence>